<evidence type="ECO:0000313" key="6">
    <source>
        <dbReference type="EMBL" id="MEM5501901.1"/>
    </source>
</evidence>
<dbReference type="InterPro" id="IPR039910">
    <property type="entry name" value="D15-like"/>
</dbReference>
<evidence type="ECO:0000256" key="2">
    <source>
        <dbReference type="ARBA" id="ARBA00022452"/>
    </source>
</evidence>
<dbReference type="Proteomes" id="UP001477870">
    <property type="component" value="Unassembled WGS sequence"/>
</dbReference>
<gene>
    <name evidence="6" type="ORF">WNY59_09910</name>
</gene>
<dbReference type="Gene3D" id="3.10.20.310">
    <property type="entry name" value="membrane protein fhac"/>
    <property type="match status" value="1"/>
</dbReference>
<reference evidence="6 7" key="1">
    <citation type="submission" date="2024-03" db="EMBL/GenBank/DDBJ databases">
        <title>Community enrichment and isolation of bacterial strains for fucoidan degradation.</title>
        <authorList>
            <person name="Sichert A."/>
        </authorList>
    </citation>
    <scope>NUCLEOTIDE SEQUENCE [LARGE SCALE GENOMIC DNA]</scope>
    <source>
        <strain evidence="6 7">AS62</strain>
    </source>
</reference>
<dbReference type="PANTHER" id="PTHR12815">
    <property type="entry name" value="SORTING AND ASSEMBLY MACHINERY SAMM50 PROTEIN FAMILY MEMBER"/>
    <property type="match status" value="1"/>
</dbReference>
<comment type="subcellular location">
    <subcellularLocation>
        <location evidence="1">Membrane</location>
    </subcellularLocation>
</comment>
<evidence type="ECO:0000259" key="5">
    <source>
        <dbReference type="Pfam" id="PF01103"/>
    </source>
</evidence>
<keyword evidence="7" id="KW-1185">Reference proteome</keyword>
<evidence type="ECO:0000256" key="3">
    <source>
        <dbReference type="ARBA" id="ARBA00023136"/>
    </source>
</evidence>
<dbReference type="InterPro" id="IPR000184">
    <property type="entry name" value="Bac_surfAg_D15"/>
</dbReference>
<dbReference type="Pfam" id="PF01103">
    <property type="entry name" value="Omp85"/>
    <property type="match status" value="1"/>
</dbReference>
<keyword evidence="2" id="KW-1134">Transmembrane beta strand</keyword>
<evidence type="ECO:0000256" key="4">
    <source>
        <dbReference type="SAM" id="SignalP"/>
    </source>
</evidence>
<evidence type="ECO:0000313" key="7">
    <source>
        <dbReference type="Proteomes" id="UP001477870"/>
    </source>
</evidence>
<feature type="signal peptide" evidence="4">
    <location>
        <begin position="1"/>
        <end position="21"/>
    </location>
</feature>
<protein>
    <submittedName>
        <fullName evidence="6">Autotransporter assembly complex family protein</fullName>
    </submittedName>
</protein>
<comment type="caution">
    <text evidence="6">The sequence shown here is derived from an EMBL/GenBank/DDBJ whole genome shotgun (WGS) entry which is preliminary data.</text>
</comment>
<name>A0ABU9T6Z6_9HYPH</name>
<dbReference type="Gene3D" id="2.40.160.50">
    <property type="entry name" value="membrane protein fhac: a member of the omp85/tpsb transporter family"/>
    <property type="match status" value="1"/>
</dbReference>
<dbReference type="PANTHER" id="PTHR12815:SF42">
    <property type="entry name" value="BACTERIAL SURFACE ANTIGEN (D15) DOMAIN-CONTAINING PROTEIN"/>
    <property type="match status" value="1"/>
</dbReference>
<keyword evidence="2" id="KW-0812">Transmembrane</keyword>
<feature type="chain" id="PRO_5045098824" evidence="4">
    <location>
        <begin position="22"/>
        <end position="636"/>
    </location>
</feature>
<dbReference type="EMBL" id="JBBMQO010000005">
    <property type="protein sequence ID" value="MEM5501901.1"/>
    <property type="molecule type" value="Genomic_DNA"/>
</dbReference>
<sequence length="636" mass="68166">MQLLHAAGLALLCSTAPLSHAYALELFGRCILGKCTSDEEKDNADLIDPKRYDVNFSVVNDEDVVGDAIKSASQLWQGKDRAVGGSAGVIARAKGDYRRILASLYNEGRYGGTISIKINGTEAASVPVGTEFNSGDTIVVEVNPGPVYLFGNAQVEGAPPAPTMRGDELPSLEDVGFSAGAEAKAGSVGKASKLLKDKWRQQGYATAKVTDRAVTANHPTQKLNVVLTVESGPPAVYGDAVVQGTDRMDPAFVARQTGLVAGNEFDPDDLVKAKKRLDRLGVFSTQKIEEGKAVSEDGTLPIGLIVKERKLRRIGLGATVSSLDGIGLESYWLHRNLFGKAERLRLDAKVGGLGSTFDYQKFDYELGAAFTKPGVFTPDTDLNFNLYARREYNDSFIETSAGSNIGLTHYYSDALIFNGGVFVEAAKFESKLGDRDFITAGLDFSAVYDSRDSKLDASEGFYLSGTVKPFYEFNYQNFGAAVKVEARSYLSFGEDDRIVLAGRALAASIVGTDRSETPDNFLYFAGGGGSVRGYNFNGIGVEDTSGDITGGKSKLEASAELRFKTWGNFGGAVFIDAGSVSADTLPSFDQDVRLGAGFGVRYFTGLGPIRVDFAMPLNRRDSDPHYGIYAGIGQAF</sequence>
<feature type="domain" description="Bacterial surface antigen (D15)" evidence="5">
    <location>
        <begin position="336"/>
        <end position="636"/>
    </location>
</feature>
<keyword evidence="4" id="KW-0732">Signal</keyword>
<keyword evidence="3" id="KW-0472">Membrane</keyword>
<evidence type="ECO:0000256" key="1">
    <source>
        <dbReference type="ARBA" id="ARBA00004370"/>
    </source>
</evidence>
<organism evidence="6 7">
    <name type="scientific">Ahrensia kielensis</name>
    <dbReference type="NCBI Taxonomy" id="76980"/>
    <lineage>
        <taxon>Bacteria</taxon>
        <taxon>Pseudomonadati</taxon>
        <taxon>Pseudomonadota</taxon>
        <taxon>Alphaproteobacteria</taxon>
        <taxon>Hyphomicrobiales</taxon>
        <taxon>Ahrensiaceae</taxon>
        <taxon>Ahrensia</taxon>
    </lineage>
</organism>
<proteinExistence type="predicted"/>
<accession>A0ABU9T6Z6</accession>